<dbReference type="Proteomes" id="UP001385499">
    <property type="component" value="Unassembled WGS sequence"/>
</dbReference>
<evidence type="ECO:0000313" key="6">
    <source>
        <dbReference type="Proteomes" id="UP001385499"/>
    </source>
</evidence>
<evidence type="ECO:0000259" key="4">
    <source>
        <dbReference type="PROSITE" id="PS01124"/>
    </source>
</evidence>
<keyword evidence="1" id="KW-0805">Transcription regulation</keyword>
<accession>A0ABU8TGR2</accession>
<dbReference type="InterPro" id="IPR018060">
    <property type="entry name" value="HTH_AraC"/>
</dbReference>
<dbReference type="EMBL" id="JBAKIA010000002">
    <property type="protein sequence ID" value="MEJ8473349.1"/>
    <property type="molecule type" value="Genomic_DNA"/>
</dbReference>
<dbReference type="Gene3D" id="1.10.10.60">
    <property type="entry name" value="Homeodomain-like"/>
    <property type="match status" value="1"/>
</dbReference>
<dbReference type="PROSITE" id="PS01124">
    <property type="entry name" value="HTH_ARAC_FAMILY_2"/>
    <property type="match status" value="1"/>
</dbReference>
<organism evidence="5 6">
    <name type="scientific">Roseibium algae</name>
    <dbReference type="NCBI Taxonomy" id="3123038"/>
    <lineage>
        <taxon>Bacteria</taxon>
        <taxon>Pseudomonadati</taxon>
        <taxon>Pseudomonadota</taxon>
        <taxon>Alphaproteobacteria</taxon>
        <taxon>Hyphomicrobiales</taxon>
        <taxon>Stappiaceae</taxon>
        <taxon>Roseibium</taxon>
    </lineage>
</organism>
<dbReference type="Pfam" id="PF12625">
    <property type="entry name" value="Arabinose_bd"/>
    <property type="match status" value="1"/>
</dbReference>
<dbReference type="PANTHER" id="PTHR47894">
    <property type="entry name" value="HTH-TYPE TRANSCRIPTIONAL REGULATOR GADX"/>
    <property type="match status" value="1"/>
</dbReference>
<dbReference type="Pfam" id="PF12833">
    <property type="entry name" value="HTH_18"/>
    <property type="match status" value="1"/>
</dbReference>
<evidence type="ECO:0000313" key="5">
    <source>
        <dbReference type="EMBL" id="MEJ8473349.1"/>
    </source>
</evidence>
<name>A0ABU8TGR2_9HYPH</name>
<reference evidence="5 6" key="1">
    <citation type="submission" date="2024-02" db="EMBL/GenBank/DDBJ databases">
        <title>Roseibium algae sp. nov., isolated from marine alga (Grateloupia sp.), showing potential in myo-inositol conversion.</title>
        <authorList>
            <person name="Wang Y."/>
        </authorList>
    </citation>
    <scope>NUCLEOTIDE SEQUENCE [LARGE SCALE GENOMIC DNA]</scope>
    <source>
        <strain evidence="5 6">H3510</strain>
    </source>
</reference>
<dbReference type="SMART" id="SM00342">
    <property type="entry name" value="HTH_ARAC"/>
    <property type="match status" value="1"/>
</dbReference>
<keyword evidence="2" id="KW-0238">DNA-binding</keyword>
<evidence type="ECO:0000256" key="3">
    <source>
        <dbReference type="ARBA" id="ARBA00023163"/>
    </source>
</evidence>
<evidence type="ECO:0000256" key="1">
    <source>
        <dbReference type="ARBA" id="ARBA00023015"/>
    </source>
</evidence>
<feature type="domain" description="HTH araC/xylS-type" evidence="4">
    <location>
        <begin position="232"/>
        <end position="334"/>
    </location>
</feature>
<keyword evidence="6" id="KW-1185">Reference proteome</keyword>
<dbReference type="PANTHER" id="PTHR47894:SF1">
    <property type="entry name" value="HTH-TYPE TRANSCRIPTIONAL REGULATOR VQSM"/>
    <property type="match status" value="1"/>
</dbReference>
<dbReference type="InterPro" id="IPR032687">
    <property type="entry name" value="AraC-type_N"/>
</dbReference>
<proteinExistence type="predicted"/>
<gene>
    <name evidence="5" type="ORF">V6575_04565</name>
</gene>
<dbReference type="InterPro" id="IPR009057">
    <property type="entry name" value="Homeodomain-like_sf"/>
</dbReference>
<sequence>MKKSAEWARSEIVKGLQLALPKGAFDWPAFAARYGYDTRVIDDPEGVLSIEAVHAAFEHAAQVMNDDAAMLDVFYNMKLGQFTLFDYLFVCAPSIRDGCMAWQRFMPMRNSVTLMVFNEHEDGGSIEWKTPPHREQPVQFTFARIGWAIRRVETALGISPAPVRIELASPKPKTPSNFLNIYRNNIAFEQSGNRILFTKQQLATAPQKNDCNLYSIIQKAAIEELDLFARRDSPLFLIADEISETMKTGTCSLAQVSANLSMSQRSVQRLLTEEGTSFRSMMEDIRRAAANRYLKETNLPMKEIAFLLGFSEISTFSRAVKTWFGSPPKEIRRTLREDEFVTPASRASI</sequence>
<dbReference type="SUPFAM" id="SSF46689">
    <property type="entry name" value="Homeodomain-like"/>
    <property type="match status" value="1"/>
</dbReference>
<dbReference type="RefSeq" id="WP_340272919.1">
    <property type="nucleotide sequence ID" value="NZ_JBAKIA010000002.1"/>
</dbReference>
<comment type="caution">
    <text evidence="5">The sequence shown here is derived from an EMBL/GenBank/DDBJ whole genome shotgun (WGS) entry which is preliminary data.</text>
</comment>
<evidence type="ECO:0000256" key="2">
    <source>
        <dbReference type="ARBA" id="ARBA00023125"/>
    </source>
</evidence>
<protein>
    <submittedName>
        <fullName evidence="5">Helix-turn-helix domain-containing protein</fullName>
    </submittedName>
</protein>
<keyword evidence="3" id="KW-0804">Transcription</keyword>